<evidence type="ECO:0000256" key="1">
    <source>
        <dbReference type="ARBA" id="ARBA00004922"/>
    </source>
</evidence>
<feature type="repeat" description="TPR" evidence="8">
    <location>
        <begin position="139"/>
        <end position="172"/>
    </location>
</feature>
<dbReference type="Proteomes" id="UP000220629">
    <property type="component" value="Unassembled WGS sequence"/>
</dbReference>
<evidence type="ECO:0000256" key="6">
    <source>
        <dbReference type="ARBA" id="ARBA00022737"/>
    </source>
</evidence>
<feature type="repeat" description="TPR" evidence="8">
    <location>
        <begin position="37"/>
        <end position="70"/>
    </location>
</feature>
<dbReference type="Pfam" id="PF14559">
    <property type="entry name" value="TPR_19"/>
    <property type="match status" value="1"/>
</dbReference>
<evidence type="ECO:0000256" key="4">
    <source>
        <dbReference type="ARBA" id="ARBA00022676"/>
    </source>
</evidence>
<feature type="repeat" description="TPR" evidence="8">
    <location>
        <begin position="71"/>
        <end position="104"/>
    </location>
</feature>
<evidence type="ECO:0000256" key="5">
    <source>
        <dbReference type="ARBA" id="ARBA00022679"/>
    </source>
</evidence>
<dbReference type="EC" id="2.4.1.255" evidence="3"/>
<feature type="repeat" description="TPR" evidence="8">
    <location>
        <begin position="3"/>
        <end position="36"/>
    </location>
</feature>
<dbReference type="Pfam" id="PF13844">
    <property type="entry name" value="Glyco_transf_41"/>
    <property type="match status" value="2"/>
</dbReference>
<dbReference type="Pfam" id="PF13424">
    <property type="entry name" value="TPR_12"/>
    <property type="match status" value="1"/>
</dbReference>
<sequence>MENRQILELATTHHLAGRLAEARELYQRALTLEPGEANLMFRLGMLDLQSGAYDAALDWLDAALARAPGNARYHLARGHVFAAAQCFAEAIGAYRQALALDTDSIDTHFALASALQSAGQAASAIEAYTALLERDPARVDALNNLGNCHRQLGEHQAAQAAYLRALELQPGDADALTNLGTLALATGQFDDSVALLEMARQVAPDSPVVLANLGVALHRHGEFARSAALLTRTLALDPVFPEAAYNLANALHALGRRREALDHYQRAIEQAPGHADAYNNLGVVYQEAGSLHDAADAFDTAIRLRPAFLAALNNLAVTMRMLGAMDEAEARLRDALAADPRHSASHNNLGNVLKDQGRLDEGIDCYRHALACDPANVVAHGNLLYALSFQAMHPEAILDEARRWSARHEAPLRAHREPHARPAEPSRRLRIGYVSPDFRNHCQALFTIPLLSHHDHARFEIVCYSSVTRPDALTRRIAGHADLWREVRQLDDERLARLIREDGIDILVDLSMHMADSRPLLFARKPAPVQIAWLAYPGTTGIEAIDYRLTDPWLDPAGADGWYSERSLRLPETFWCYDPLTDTPEVNALPALANGHPTFGCLNNPCKLGDASFRLWAEVMRGFDEARLILMAPEGSARRLLLDRLRGHGIDDERVAFTAFRPRAEYLRTYHEIDIGLDTLPYNGHTTSLDSYWMGVPVVTRITDTVVGRAGLSQAANLGLSEVVADSDARFVEIATGLARDLPRLAAMRAGLRARLAASPLMDGARFARHVEAAYRGAWQNWCAAA</sequence>
<dbReference type="EMBL" id="PDDY01000001">
    <property type="protein sequence ID" value="PEH42139.1"/>
    <property type="molecule type" value="Genomic_DNA"/>
</dbReference>
<feature type="repeat" description="TPR" evidence="8">
    <location>
        <begin position="241"/>
        <end position="274"/>
    </location>
</feature>
<organism evidence="10 11">
    <name type="scientific">Burkholderia gladioli</name>
    <name type="common">Pseudomonas marginata</name>
    <name type="synonym">Phytomonas marginata</name>
    <dbReference type="NCBI Taxonomy" id="28095"/>
    <lineage>
        <taxon>Bacteria</taxon>
        <taxon>Pseudomonadati</taxon>
        <taxon>Pseudomonadota</taxon>
        <taxon>Betaproteobacteria</taxon>
        <taxon>Burkholderiales</taxon>
        <taxon>Burkholderiaceae</taxon>
        <taxon>Burkholderia</taxon>
    </lineage>
</organism>
<evidence type="ECO:0000313" key="10">
    <source>
        <dbReference type="EMBL" id="PEH42139.1"/>
    </source>
</evidence>
<dbReference type="PROSITE" id="PS50005">
    <property type="entry name" value="TPR"/>
    <property type="match status" value="8"/>
</dbReference>
<dbReference type="GO" id="GO:0097363">
    <property type="term" value="F:protein O-acetylglucosaminyltransferase activity"/>
    <property type="evidence" value="ECO:0007669"/>
    <property type="project" value="UniProtKB-EC"/>
</dbReference>
<dbReference type="Gene3D" id="3.40.50.11380">
    <property type="match status" value="1"/>
</dbReference>
<protein>
    <recommendedName>
        <fullName evidence="3">protein O-GlcNAc transferase</fullName>
        <ecNumber evidence="3">2.4.1.255</ecNumber>
    </recommendedName>
</protein>
<dbReference type="PROSITE" id="PS50293">
    <property type="entry name" value="TPR_REGION"/>
    <property type="match status" value="3"/>
</dbReference>
<dbReference type="InterPro" id="IPR011990">
    <property type="entry name" value="TPR-like_helical_dom_sf"/>
</dbReference>
<keyword evidence="7 8" id="KW-0802">TPR repeat</keyword>
<feature type="repeat" description="TPR" evidence="8">
    <location>
        <begin position="343"/>
        <end position="376"/>
    </location>
</feature>
<comment type="pathway">
    <text evidence="1">Protein modification; protein glycosylation.</text>
</comment>
<dbReference type="SUPFAM" id="SSF48452">
    <property type="entry name" value="TPR-like"/>
    <property type="match status" value="2"/>
</dbReference>
<dbReference type="PANTHER" id="PTHR44835:SF1">
    <property type="entry name" value="PROTEIN O-GLCNAC TRANSFERASE"/>
    <property type="match status" value="1"/>
</dbReference>
<feature type="domain" description="O-GlcNAc transferase C-terminal" evidence="9">
    <location>
        <begin position="415"/>
        <end position="578"/>
    </location>
</feature>
<dbReference type="InterPro" id="IPR029489">
    <property type="entry name" value="OGT/SEC/SPY_C"/>
</dbReference>
<dbReference type="InterPro" id="IPR019734">
    <property type="entry name" value="TPR_rpt"/>
</dbReference>
<evidence type="ECO:0000256" key="7">
    <source>
        <dbReference type="ARBA" id="ARBA00022803"/>
    </source>
</evidence>
<dbReference type="Gene3D" id="1.25.40.10">
    <property type="entry name" value="Tetratricopeptide repeat domain"/>
    <property type="match status" value="5"/>
</dbReference>
<name>A0A2A7SFE0_BURGA</name>
<comment type="similarity">
    <text evidence="2">Belongs to the glycosyltransferase 41 family. O-GlcNAc transferase subfamily.</text>
</comment>
<feature type="repeat" description="TPR" evidence="8">
    <location>
        <begin position="173"/>
        <end position="206"/>
    </location>
</feature>
<keyword evidence="5" id="KW-0808">Transferase</keyword>
<evidence type="ECO:0000256" key="3">
    <source>
        <dbReference type="ARBA" id="ARBA00011970"/>
    </source>
</evidence>
<dbReference type="SMART" id="SM00028">
    <property type="entry name" value="TPR"/>
    <property type="match status" value="11"/>
</dbReference>
<evidence type="ECO:0000259" key="9">
    <source>
        <dbReference type="Pfam" id="PF13844"/>
    </source>
</evidence>
<accession>A0A2A7SFE0</accession>
<dbReference type="PANTHER" id="PTHR44835">
    <property type="entry name" value="UDP-N-ACETYLGLUCOSAMINE--PEPTIDE N-ACETYLGLUCOSAMINYLTRANSFERASE SPINDLY-RELATED"/>
    <property type="match status" value="1"/>
</dbReference>
<evidence type="ECO:0000256" key="2">
    <source>
        <dbReference type="ARBA" id="ARBA00005386"/>
    </source>
</evidence>
<proteinExistence type="inferred from homology"/>
<dbReference type="AlphaFoldDB" id="A0A2A7SFE0"/>
<evidence type="ECO:0000313" key="11">
    <source>
        <dbReference type="Proteomes" id="UP000220629"/>
    </source>
</evidence>
<comment type="caution">
    <text evidence="10">The sequence shown here is derived from an EMBL/GenBank/DDBJ whole genome shotgun (WGS) entry which is preliminary data.</text>
</comment>
<dbReference type="RefSeq" id="WP_098151921.1">
    <property type="nucleotide sequence ID" value="NZ_CADEWX010000006.1"/>
</dbReference>
<keyword evidence="6" id="KW-0677">Repeat</keyword>
<keyword evidence="4" id="KW-0328">Glycosyltransferase</keyword>
<evidence type="ECO:0000256" key="8">
    <source>
        <dbReference type="PROSITE-ProRule" id="PRU00339"/>
    </source>
</evidence>
<reference evidence="11" key="1">
    <citation type="submission" date="2017-09" db="EMBL/GenBank/DDBJ databases">
        <title>FDA dAtabase for Regulatory Grade micrObial Sequences (FDA-ARGOS): Supporting development and validation of Infectious Disease Dx tests.</title>
        <authorList>
            <person name="Minogue T."/>
            <person name="Wolcott M."/>
            <person name="Wasieloski L."/>
            <person name="Aguilar W."/>
            <person name="Moore D."/>
            <person name="Tallon L."/>
            <person name="Sadzewicz L."/>
            <person name="Ott S."/>
            <person name="Zhao X."/>
            <person name="Nagaraj S."/>
            <person name="Vavikolanu K."/>
            <person name="Aluvathingal J."/>
            <person name="Nadendla S."/>
            <person name="Sichtig H."/>
        </authorList>
    </citation>
    <scope>NUCLEOTIDE SEQUENCE [LARGE SCALE GENOMIC DNA]</scope>
    <source>
        <strain evidence="11">FDAARGOS_390</strain>
    </source>
</reference>
<gene>
    <name evidence="10" type="ORF">CRM94_08290</name>
</gene>
<dbReference type="InterPro" id="IPR051939">
    <property type="entry name" value="Glycosyltr_41/O-GlcNAc_trsf"/>
</dbReference>
<feature type="domain" description="O-GlcNAc transferase C-terminal" evidence="9">
    <location>
        <begin position="601"/>
        <end position="769"/>
    </location>
</feature>
<dbReference type="Pfam" id="PF13432">
    <property type="entry name" value="TPR_16"/>
    <property type="match status" value="3"/>
</dbReference>
<feature type="repeat" description="TPR" evidence="8">
    <location>
        <begin position="275"/>
        <end position="308"/>
    </location>
</feature>
<dbReference type="Gene3D" id="3.40.50.2000">
    <property type="entry name" value="Glycogen Phosphorylase B"/>
    <property type="match status" value="1"/>
</dbReference>